<keyword evidence="2" id="KW-0223">Dioxygenase</keyword>
<dbReference type="PANTHER" id="PTHR34315">
    <property type="match status" value="1"/>
</dbReference>
<dbReference type="GO" id="GO:0051213">
    <property type="term" value="F:dioxygenase activity"/>
    <property type="evidence" value="ECO:0007669"/>
    <property type="project" value="UniProtKB-KW"/>
</dbReference>
<dbReference type="Gene3D" id="2.60.130.10">
    <property type="entry name" value="Aromatic compound dioxygenase"/>
    <property type="match status" value="1"/>
</dbReference>
<organism evidence="2 3">
    <name type="scientific">Deinococcus antarcticus</name>
    <dbReference type="NCBI Taxonomy" id="1298767"/>
    <lineage>
        <taxon>Bacteria</taxon>
        <taxon>Thermotogati</taxon>
        <taxon>Deinococcota</taxon>
        <taxon>Deinococci</taxon>
        <taxon>Deinococcales</taxon>
        <taxon>Deinococcaceae</taxon>
        <taxon>Deinococcus</taxon>
    </lineage>
</organism>
<reference evidence="3" key="1">
    <citation type="journal article" date="2019" name="Int. J. Syst. Evol. Microbiol.">
        <title>The Global Catalogue of Microorganisms (GCM) 10K type strain sequencing project: providing services to taxonomists for standard genome sequencing and annotation.</title>
        <authorList>
            <consortium name="The Broad Institute Genomics Platform"/>
            <consortium name="The Broad Institute Genome Sequencing Center for Infectious Disease"/>
            <person name="Wu L."/>
            <person name="Ma J."/>
        </authorList>
    </citation>
    <scope>NUCLEOTIDE SEQUENCE [LARGE SCALE GENOMIC DNA]</scope>
    <source>
        <strain evidence="3">CCTCC AB 2013263</strain>
    </source>
</reference>
<keyword evidence="2" id="KW-0560">Oxidoreductase</keyword>
<accession>A0ABV8A8J1</accession>
<name>A0ABV8A8J1_9DEIO</name>
<dbReference type="RefSeq" id="WP_380079356.1">
    <property type="nucleotide sequence ID" value="NZ_JBHRZF010000167.1"/>
</dbReference>
<comment type="caution">
    <text evidence="2">The sequence shown here is derived from an EMBL/GenBank/DDBJ whole genome shotgun (WGS) entry which is preliminary data.</text>
</comment>
<keyword evidence="3" id="KW-1185">Reference proteome</keyword>
<evidence type="ECO:0000259" key="1">
    <source>
        <dbReference type="Pfam" id="PF00775"/>
    </source>
</evidence>
<dbReference type="Pfam" id="PF00775">
    <property type="entry name" value="Dioxygenase_C"/>
    <property type="match status" value="1"/>
</dbReference>
<dbReference type="PANTHER" id="PTHR34315:SF1">
    <property type="entry name" value="INTRADIOL RING-CLEAVAGE DIOXYGENASES DOMAIN-CONTAINING PROTEIN-RELATED"/>
    <property type="match status" value="1"/>
</dbReference>
<dbReference type="PROSITE" id="PS51318">
    <property type="entry name" value="TAT"/>
    <property type="match status" value="1"/>
</dbReference>
<feature type="domain" description="Intradiol ring-cleavage dioxygenases" evidence="1">
    <location>
        <begin position="112"/>
        <end position="190"/>
    </location>
</feature>
<protein>
    <submittedName>
        <fullName evidence="2">Intradiol ring-cleavage dioxygenase</fullName>
    </submittedName>
</protein>
<evidence type="ECO:0000313" key="2">
    <source>
        <dbReference type="EMBL" id="MFC3861954.1"/>
    </source>
</evidence>
<gene>
    <name evidence="2" type="ORF">ACFOPQ_14390</name>
</gene>
<sequence length="282" mass="29933">MTEPRLLPYPQDEHDAPDDLNDLGLQADLSMLGRSTLDRRRVLALGAVGAISLLTGRSAFAQTARATGAACSVMPRETAGPFPGDGSQGTNLNVRDDKGVVRRDLRRSLKTGNAAAGVPLTLKMKLVNVSGSCAPLSGYAVYAWHCDAQGNYSMYSQGTVNEDYLRGIQVSGTDGTVTFTTIFPGCYPGRWPHVHFEVYPNLSGATTGGAGANVLTSQLAFPEKACRDVYADPRYGGSLGNLGRLSLTRDGIFRDSYQLQTATMSGNAKSGYTANITVGLAR</sequence>
<dbReference type="Proteomes" id="UP001595748">
    <property type="component" value="Unassembled WGS sequence"/>
</dbReference>
<dbReference type="InterPro" id="IPR006311">
    <property type="entry name" value="TAT_signal"/>
</dbReference>
<dbReference type="EMBL" id="JBHRZF010000167">
    <property type="protein sequence ID" value="MFC3861954.1"/>
    <property type="molecule type" value="Genomic_DNA"/>
</dbReference>
<dbReference type="InterPro" id="IPR000627">
    <property type="entry name" value="Intradiol_dOase_C"/>
</dbReference>
<evidence type="ECO:0000313" key="3">
    <source>
        <dbReference type="Proteomes" id="UP001595748"/>
    </source>
</evidence>
<proteinExistence type="predicted"/>
<dbReference type="SUPFAM" id="SSF49482">
    <property type="entry name" value="Aromatic compound dioxygenase"/>
    <property type="match status" value="1"/>
</dbReference>
<dbReference type="InterPro" id="IPR015889">
    <property type="entry name" value="Intradiol_dOase_core"/>
</dbReference>